<dbReference type="EMBL" id="VFFF01000001">
    <property type="protein sequence ID" value="TNY33815.1"/>
    <property type="molecule type" value="Genomic_DNA"/>
</dbReference>
<dbReference type="RefSeq" id="WP_140194568.1">
    <property type="nucleotide sequence ID" value="NZ_CP065915.1"/>
</dbReference>
<evidence type="ECO:0000313" key="1">
    <source>
        <dbReference type="EMBL" id="TNY33815.1"/>
    </source>
</evidence>
<dbReference type="Proteomes" id="UP000314011">
    <property type="component" value="Unassembled WGS sequence"/>
</dbReference>
<comment type="caution">
    <text evidence="1">The sequence shown here is derived from an EMBL/GenBank/DDBJ whole genome shotgun (WGS) entry which is preliminary data.</text>
</comment>
<accession>A0A5C5GGE6</accession>
<organism evidence="1 2">
    <name type="scientific">Pelagovum pacificum</name>
    <dbReference type="NCBI Taxonomy" id="2588711"/>
    <lineage>
        <taxon>Bacteria</taxon>
        <taxon>Pseudomonadati</taxon>
        <taxon>Pseudomonadota</taxon>
        <taxon>Alphaproteobacteria</taxon>
        <taxon>Rhodobacterales</taxon>
        <taxon>Paracoccaceae</taxon>
        <taxon>Pelagovum</taxon>
    </lineage>
</organism>
<name>A0A5C5GGE6_9RHOB</name>
<keyword evidence="2" id="KW-1185">Reference proteome</keyword>
<proteinExistence type="predicted"/>
<evidence type="ECO:0000313" key="2">
    <source>
        <dbReference type="Proteomes" id="UP000314011"/>
    </source>
</evidence>
<dbReference type="AlphaFoldDB" id="A0A5C5GGE6"/>
<sequence length="92" mass="9618">MRAFLLLPMLAGCASTAEPEPPAYAVPAPLSAMSLETDCVAAVADATDNSQRALHVTAITPLETGVEVIVEAPAEVWVCRTGGGREPELSRR</sequence>
<protein>
    <submittedName>
        <fullName evidence="1">Uncharacterized protein</fullName>
    </submittedName>
</protein>
<gene>
    <name evidence="1" type="ORF">FHY64_11300</name>
</gene>
<reference evidence="1 2" key="1">
    <citation type="submission" date="2019-06" db="EMBL/GenBank/DDBJ databases">
        <title>Genome of new Rhodobacteraceae sp. SM1903.</title>
        <authorList>
            <person name="Ren X."/>
        </authorList>
    </citation>
    <scope>NUCLEOTIDE SEQUENCE [LARGE SCALE GENOMIC DNA]</scope>
    <source>
        <strain evidence="1 2">SM1903</strain>
    </source>
</reference>